<dbReference type="PROSITE" id="PS51285">
    <property type="entry name" value="AGC_KINASE_CTER"/>
    <property type="match status" value="1"/>
</dbReference>
<dbReference type="InterPro" id="IPR000961">
    <property type="entry name" value="AGC-kinase_C"/>
</dbReference>
<dbReference type="Gene3D" id="1.10.510.10">
    <property type="entry name" value="Transferase(Phosphotransferase) domain 1"/>
    <property type="match status" value="2"/>
</dbReference>
<evidence type="ECO:0000259" key="15">
    <source>
        <dbReference type="PROSITE" id="PS51285"/>
    </source>
</evidence>
<dbReference type="GO" id="GO:0005829">
    <property type="term" value="C:cytosol"/>
    <property type="evidence" value="ECO:0007669"/>
    <property type="project" value="TreeGrafter"/>
</dbReference>
<keyword evidence="3 13" id="KW-0723">Serine/threonine-protein kinase</keyword>
<evidence type="ECO:0000256" key="13">
    <source>
        <dbReference type="RuleBase" id="RU000304"/>
    </source>
</evidence>
<dbReference type="Pfam" id="PF00069">
    <property type="entry name" value="Pkinase"/>
    <property type="match status" value="2"/>
</dbReference>
<evidence type="ECO:0000256" key="3">
    <source>
        <dbReference type="ARBA" id="ARBA00022527"/>
    </source>
</evidence>
<evidence type="ECO:0000256" key="9">
    <source>
        <dbReference type="ARBA" id="ARBA00023149"/>
    </source>
</evidence>
<keyword evidence="5" id="KW-0519">Myristate</keyword>
<dbReference type="GO" id="GO:0005634">
    <property type="term" value="C:nucleus"/>
    <property type="evidence" value="ECO:0007669"/>
    <property type="project" value="TreeGrafter"/>
</dbReference>
<feature type="domain" description="Protein kinase" evidence="14">
    <location>
        <begin position="91"/>
        <end position="313"/>
    </location>
</feature>
<evidence type="ECO:0000256" key="12">
    <source>
        <dbReference type="PROSITE-ProRule" id="PRU10141"/>
    </source>
</evidence>
<dbReference type="GO" id="GO:0004691">
    <property type="term" value="F:cAMP-dependent protein kinase activity"/>
    <property type="evidence" value="ECO:0007669"/>
    <property type="project" value="UniProtKB-EC"/>
</dbReference>
<proteinExistence type="inferred from homology"/>
<accession>A0A803YCY8</accession>
<dbReference type="SMART" id="SM00133">
    <property type="entry name" value="S_TK_X"/>
    <property type="match status" value="1"/>
</dbReference>
<name>A0A803YCY8_MELGA</name>
<organism evidence="16 17">
    <name type="scientific">Meleagris gallopavo</name>
    <name type="common">Wild turkey</name>
    <dbReference type="NCBI Taxonomy" id="9103"/>
    <lineage>
        <taxon>Eukaryota</taxon>
        <taxon>Metazoa</taxon>
        <taxon>Chordata</taxon>
        <taxon>Craniata</taxon>
        <taxon>Vertebrata</taxon>
        <taxon>Euteleostomi</taxon>
        <taxon>Archelosauria</taxon>
        <taxon>Archosauria</taxon>
        <taxon>Dinosauria</taxon>
        <taxon>Saurischia</taxon>
        <taxon>Theropoda</taxon>
        <taxon>Coelurosauria</taxon>
        <taxon>Aves</taxon>
        <taxon>Neognathae</taxon>
        <taxon>Galloanserae</taxon>
        <taxon>Galliformes</taxon>
        <taxon>Phasianidae</taxon>
        <taxon>Meleagridinae</taxon>
        <taxon>Meleagris</taxon>
    </lineage>
</organism>
<dbReference type="InterPro" id="IPR008271">
    <property type="entry name" value="Ser/Thr_kinase_AS"/>
</dbReference>
<protein>
    <recommendedName>
        <fullName evidence="2">cAMP-dependent protein kinase</fullName>
        <ecNumber evidence="2">2.7.11.11</ecNumber>
    </recommendedName>
</protein>
<keyword evidence="5" id="KW-0449">Lipoprotein</keyword>
<evidence type="ECO:0000256" key="6">
    <source>
        <dbReference type="ARBA" id="ARBA00022741"/>
    </source>
</evidence>
<dbReference type="SUPFAM" id="SSF56112">
    <property type="entry name" value="Protein kinase-like (PK-like)"/>
    <property type="match status" value="1"/>
</dbReference>
<dbReference type="Gene3D" id="3.30.200.20">
    <property type="entry name" value="Phosphorylase Kinase, domain 1"/>
    <property type="match status" value="2"/>
</dbReference>
<evidence type="ECO:0000256" key="4">
    <source>
        <dbReference type="ARBA" id="ARBA00022679"/>
    </source>
</evidence>
<dbReference type="AlphaFoldDB" id="A0A803YCY8"/>
<dbReference type="EC" id="2.7.11.11" evidence="2"/>
<dbReference type="PANTHER" id="PTHR24353:SF116">
    <property type="entry name" value="CAMP-DEPENDENT PROTEIN KINASE"/>
    <property type="match status" value="1"/>
</dbReference>
<dbReference type="GO" id="GO:0005524">
    <property type="term" value="F:ATP binding"/>
    <property type="evidence" value="ECO:0007669"/>
    <property type="project" value="UniProtKB-UniRule"/>
</dbReference>
<evidence type="ECO:0000313" key="16">
    <source>
        <dbReference type="Ensembl" id="ENSMGAP00000029635.1"/>
    </source>
</evidence>
<keyword evidence="4" id="KW-0808">Transferase</keyword>
<dbReference type="InterPro" id="IPR044109">
    <property type="entry name" value="STKc_PKA"/>
</dbReference>
<dbReference type="FunFam" id="1.10.510.10:FF:001461">
    <property type="entry name" value="PRKACB isoform 6"/>
    <property type="match status" value="1"/>
</dbReference>
<keyword evidence="6 12" id="KW-0547">Nucleotide-binding</keyword>
<dbReference type="PANTHER" id="PTHR24353">
    <property type="entry name" value="CYCLIC NUCLEOTIDE-DEPENDENT PROTEIN KINASE"/>
    <property type="match status" value="1"/>
</dbReference>
<dbReference type="Bgee" id="ENSMGAG00000006417">
    <property type="expression patterns" value="Expressed in gizzard and 17 other cell types or tissues"/>
</dbReference>
<keyword evidence="8 12" id="KW-0067">ATP-binding</keyword>
<feature type="domain" description="AGC-kinase C-terminal" evidence="15">
    <location>
        <begin position="314"/>
        <end position="373"/>
    </location>
</feature>
<dbReference type="PROSITE" id="PS00107">
    <property type="entry name" value="PROTEIN_KINASE_ATP"/>
    <property type="match status" value="1"/>
</dbReference>
<reference evidence="16 17" key="1">
    <citation type="journal article" date="2010" name="PLoS Biol.">
        <title>Multi-platform next-generation sequencing of the domestic turkey (Meleagris gallopavo): genome assembly and analysis.</title>
        <authorList>
            <person name="Dalloul R.A."/>
            <person name="Long J.A."/>
            <person name="Zimin A.V."/>
            <person name="Aslam L."/>
            <person name="Beal K."/>
            <person name="Blomberg L.A."/>
            <person name="Bouffard P."/>
            <person name="Burt D.W."/>
            <person name="Crasta O."/>
            <person name="Crooijmans R.P."/>
            <person name="Cooper K."/>
            <person name="Coulombe R.A."/>
            <person name="De S."/>
            <person name="Delany M.E."/>
            <person name="Dodgson J.B."/>
            <person name="Dong J.J."/>
            <person name="Evans C."/>
            <person name="Frederickson K.M."/>
            <person name="Flicek P."/>
            <person name="Florea L."/>
            <person name="Folkerts O."/>
            <person name="Groenen M.A."/>
            <person name="Harkins T.T."/>
            <person name="Herrero J."/>
            <person name="Hoffmann S."/>
            <person name="Megens H.J."/>
            <person name="Jiang A."/>
            <person name="de Jong P."/>
            <person name="Kaiser P."/>
            <person name="Kim H."/>
            <person name="Kim K.W."/>
            <person name="Kim S."/>
            <person name="Langenberger D."/>
            <person name="Lee M.K."/>
            <person name="Lee T."/>
            <person name="Mane S."/>
            <person name="Marcais G."/>
            <person name="Marz M."/>
            <person name="McElroy A.P."/>
            <person name="Modise T."/>
            <person name="Nefedov M."/>
            <person name="Notredame C."/>
            <person name="Paton I.R."/>
            <person name="Payne W.S."/>
            <person name="Pertea G."/>
            <person name="Prickett D."/>
            <person name="Puiu D."/>
            <person name="Qioa D."/>
            <person name="Raineri E."/>
            <person name="Ruffier M."/>
            <person name="Salzberg S.L."/>
            <person name="Schatz M.C."/>
            <person name="Scheuring C."/>
            <person name="Schmidt C.J."/>
            <person name="Schroeder S."/>
            <person name="Searle S.M."/>
            <person name="Smith E.J."/>
            <person name="Smith J."/>
            <person name="Sonstegard T.S."/>
            <person name="Stadler P.F."/>
            <person name="Tafer H."/>
            <person name="Tu Z.J."/>
            <person name="Van Tassell C.P."/>
            <person name="Vilella A.J."/>
            <person name="Williams K.P."/>
            <person name="Yorke J.A."/>
            <person name="Zhang L."/>
            <person name="Zhang H.B."/>
            <person name="Zhang X."/>
            <person name="Zhang Y."/>
            <person name="Reed K.M."/>
        </authorList>
    </citation>
    <scope>NUCLEOTIDE SEQUENCE [LARGE SCALE GENOMIC DNA]</scope>
</reference>
<feature type="binding site" evidence="12">
    <location>
        <position position="120"/>
    </location>
    <ligand>
        <name>ATP</name>
        <dbReference type="ChEBI" id="CHEBI:30616"/>
    </ligand>
</feature>
<evidence type="ECO:0000256" key="8">
    <source>
        <dbReference type="ARBA" id="ARBA00022840"/>
    </source>
</evidence>
<keyword evidence="9" id="KW-0114">cAMP</keyword>
<dbReference type="PROSITE" id="PS00108">
    <property type="entry name" value="PROTEIN_KINASE_ST"/>
    <property type="match status" value="1"/>
</dbReference>
<evidence type="ECO:0000259" key="14">
    <source>
        <dbReference type="PROSITE" id="PS50011"/>
    </source>
</evidence>
<evidence type="ECO:0000256" key="7">
    <source>
        <dbReference type="ARBA" id="ARBA00022777"/>
    </source>
</evidence>
<dbReference type="Ensembl" id="ENSMGAT00000028826.1">
    <property type="protein sequence ID" value="ENSMGAP00000029635.1"/>
    <property type="gene ID" value="ENSMGAG00000006417.3"/>
</dbReference>
<reference evidence="16" key="2">
    <citation type="submission" date="2025-08" db="UniProtKB">
        <authorList>
            <consortium name="Ensembl"/>
        </authorList>
    </citation>
    <scope>IDENTIFICATION</scope>
</reference>
<dbReference type="CDD" id="cd14209">
    <property type="entry name" value="STKc_PKA"/>
    <property type="match status" value="1"/>
</dbReference>
<reference evidence="16" key="3">
    <citation type="submission" date="2025-09" db="UniProtKB">
        <authorList>
            <consortium name="Ensembl"/>
        </authorList>
    </citation>
    <scope>IDENTIFICATION</scope>
</reference>
<dbReference type="InterPro" id="IPR011009">
    <property type="entry name" value="Kinase-like_dom_sf"/>
</dbReference>
<evidence type="ECO:0000256" key="1">
    <source>
        <dbReference type="ARBA" id="ARBA00007115"/>
    </source>
</evidence>
<dbReference type="SMART" id="SM00220">
    <property type="entry name" value="S_TKc"/>
    <property type="match status" value="1"/>
</dbReference>
<evidence type="ECO:0000256" key="2">
    <source>
        <dbReference type="ARBA" id="ARBA00012444"/>
    </source>
</evidence>
<keyword evidence="7" id="KW-0418">Kinase</keyword>
<sequence length="373" mass="43451">MATQKEVPCAQCTGTATALQRLEGFANRLFHRHSKGSAHELRVALENENHQFSELAVLWDKSMKEFLAKAKEDFLRKWESPPQNTAGLDDFERQKTLGTGSFGRVMMVKHKATEQYYAMKILDKQKVVKLKQIEHTLNEKRILQAVNFPFLVKLEYSFKDNSNLYMVMEYVPGGEMFSHLRRIGRFSEPHARFYAAQIVLTFEYLHSLDLIYRDLKPENLLIDQQGYIQGYNKAVDWWALGVLIYEMAAGYPPFFADQPIQIYEKIVSGKVRFPSHFSSDLKDLLRNLLQVDLTKRYGNLKNGVNDIKNHKWFATTDWIAIYQRKVEAPFIPKCRGPGDTSNFDDYEEEDIRASLTENVQKNLLIFSRSRRTR</sequence>
<dbReference type="PROSITE" id="PS50011">
    <property type="entry name" value="PROTEIN_KINASE_DOM"/>
    <property type="match status" value="1"/>
</dbReference>
<keyword evidence="17" id="KW-1185">Reference proteome</keyword>
<gene>
    <name evidence="16" type="primary">PRKACB</name>
</gene>
<dbReference type="FunFam" id="3.30.200.20:FF:000005">
    <property type="entry name" value="cAMP-dependent protein kinase catalytic subunit"/>
    <property type="match status" value="1"/>
</dbReference>
<dbReference type="InterPro" id="IPR017441">
    <property type="entry name" value="Protein_kinase_ATP_BS"/>
</dbReference>
<evidence type="ECO:0000256" key="11">
    <source>
        <dbReference type="ARBA" id="ARBA00047454"/>
    </source>
</evidence>
<evidence type="ECO:0000256" key="10">
    <source>
        <dbReference type="ARBA" id="ARBA00047292"/>
    </source>
</evidence>
<comment type="similarity">
    <text evidence="1">Belongs to the protein kinase superfamily. AGC Ser/Thr protein kinase family. cAMP subfamily.</text>
</comment>
<dbReference type="GeneTree" id="ENSGT00940000163111"/>
<dbReference type="GO" id="GO:0005952">
    <property type="term" value="C:cAMP-dependent protein kinase complex"/>
    <property type="evidence" value="ECO:0007669"/>
    <property type="project" value="TreeGrafter"/>
</dbReference>
<comment type="catalytic activity">
    <reaction evidence="11">
        <text>L-seryl-[protein] + ATP = O-phospho-L-seryl-[protein] + ADP + H(+)</text>
        <dbReference type="Rhea" id="RHEA:17989"/>
        <dbReference type="Rhea" id="RHEA-COMP:9863"/>
        <dbReference type="Rhea" id="RHEA-COMP:11604"/>
        <dbReference type="ChEBI" id="CHEBI:15378"/>
        <dbReference type="ChEBI" id="CHEBI:29999"/>
        <dbReference type="ChEBI" id="CHEBI:30616"/>
        <dbReference type="ChEBI" id="CHEBI:83421"/>
        <dbReference type="ChEBI" id="CHEBI:456216"/>
        <dbReference type="EC" id="2.7.11.11"/>
    </reaction>
</comment>
<dbReference type="Proteomes" id="UP000001645">
    <property type="component" value="Chromosome 10"/>
</dbReference>
<evidence type="ECO:0000256" key="5">
    <source>
        <dbReference type="ARBA" id="ARBA00022707"/>
    </source>
</evidence>
<dbReference type="InterPro" id="IPR000719">
    <property type="entry name" value="Prot_kinase_dom"/>
</dbReference>
<evidence type="ECO:0000313" key="17">
    <source>
        <dbReference type="Proteomes" id="UP000001645"/>
    </source>
</evidence>
<comment type="catalytic activity">
    <reaction evidence="10">
        <text>L-threonyl-[protein] + ATP = O-phospho-L-threonyl-[protein] + ADP + H(+)</text>
        <dbReference type="Rhea" id="RHEA:46608"/>
        <dbReference type="Rhea" id="RHEA-COMP:11060"/>
        <dbReference type="Rhea" id="RHEA-COMP:11605"/>
        <dbReference type="ChEBI" id="CHEBI:15378"/>
        <dbReference type="ChEBI" id="CHEBI:30013"/>
        <dbReference type="ChEBI" id="CHEBI:30616"/>
        <dbReference type="ChEBI" id="CHEBI:61977"/>
        <dbReference type="ChEBI" id="CHEBI:456216"/>
        <dbReference type="EC" id="2.7.11.11"/>
    </reaction>
</comment>